<accession>N1QGS8</accession>
<evidence type="ECO:0000313" key="1">
    <source>
        <dbReference type="EMBL" id="EMF10353.1"/>
    </source>
</evidence>
<keyword evidence="2" id="KW-1185">Reference proteome</keyword>
<dbReference type="AlphaFoldDB" id="N1QGS8"/>
<proteinExistence type="predicted"/>
<name>N1QGS8_SPHMS</name>
<dbReference type="EMBL" id="KB456267">
    <property type="protein sequence ID" value="EMF10353.1"/>
    <property type="molecule type" value="Genomic_DNA"/>
</dbReference>
<dbReference type="GeneID" id="27899796"/>
<dbReference type="RefSeq" id="XP_016758474.1">
    <property type="nucleotide sequence ID" value="XM_016902659.1"/>
</dbReference>
<protein>
    <submittedName>
        <fullName evidence="1">Uncharacterized protein</fullName>
    </submittedName>
</protein>
<reference evidence="1 2" key="1">
    <citation type="journal article" date="2012" name="PLoS Pathog.">
        <title>Diverse lifestyles and strategies of plant pathogenesis encoded in the genomes of eighteen Dothideomycetes fungi.</title>
        <authorList>
            <person name="Ohm R.A."/>
            <person name="Feau N."/>
            <person name="Henrissat B."/>
            <person name="Schoch C.L."/>
            <person name="Horwitz B.A."/>
            <person name="Barry K.W."/>
            <person name="Condon B.J."/>
            <person name="Copeland A.C."/>
            <person name="Dhillon B."/>
            <person name="Glaser F."/>
            <person name="Hesse C.N."/>
            <person name="Kosti I."/>
            <person name="LaButti K."/>
            <person name="Lindquist E.A."/>
            <person name="Lucas S."/>
            <person name="Salamov A.A."/>
            <person name="Bradshaw R.E."/>
            <person name="Ciuffetti L."/>
            <person name="Hamelin R.C."/>
            <person name="Kema G.H.J."/>
            <person name="Lawrence C."/>
            <person name="Scott J.A."/>
            <person name="Spatafora J.W."/>
            <person name="Turgeon B.G."/>
            <person name="de Wit P.J.G.M."/>
            <person name="Zhong S."/>
            <person name="Goodwin S.B."/>
            <person name="Grigoriev I.V."/>
        </authorList>
    </citation>
    <scope>NUCLEOTIDE SEQUENCE [LARGE SCALE GENOMIC DNA]</scope>
    <source>
        <strain evidence="1 2">SO2202</strain>
    </source>
</reference>
<sequence length="105" mass="12212">MTKPRDIGPGPRDHTEDGREVKAMLETCVVFTSSHELSLCFQRLGWLVTPATKECREVEQLRKFGLNMHLQRVYYGFVLLRNERRMRDSRPYSSVEKAATRRLGA</sequence>
<gene>
    <name evidence="1" type="ORF">SEPMUDRAFT_134745</name>
</gene>
<dbReference type="Proteomes" id="UP000016931">
    <property type="component" value="Unassembled WGS sequence"/>
</dbReference>
<evidence type="ECO:0000313" key="2">
    <source>
        <dbReference type="Proteomes" id="UP000016931"/>
    </source>
</evidence>
<dbReference type="HOGENOM" id="CLU_2238293_0_0_1"/>
<organism evidence="1 2">
    <name type="scientific">Sphaerulina musiva (strain SO2202)</name>
    <name type="common">Poplar stem canker fungus</name>
    <name type="synonym">Septoria musiva</name>
    <dbReference type="NCBI Taxonomy" id="692275"/>
    <lineage>
        <taxon>Eukaryota</taxon>
        <taxon>Fungi</taxon>
        <taxon>Dikarya</taxon>
        <taxon>Ascomycota</taxon>
        <taxon>Pezizomycotina</taxon>
        <taxon>Dothideomycetes</taxon>
        <taxon>Dothideomycetidae</taxon>
        <taxon>Mycosphaerellales</taxon>
        <taxon>Mycosphaerellaceae</taxon>
        <taxon>Sphaerulina</taxon>
    </lineage>
</organism>